<dbReference type="InterPro" id="IPR038369">
    <property type="entry name" value="SpoVAD_sf"/>
</dbReference>
<organism evidence="1 2">
    <name type="scientific">Syntrophomonas wolfei</name>
    <dbReference type="NCBI Taxonomy" id="863"/>
    <lineage>
        <taxon>Bacteria</taxon>
        <taxon>Bacillati</taxon>
        <taxon>Bacillota</taxon>
        <taxon>Clostridia</taxon>
        <taxon>Eubacteriales</taxon>
        <taxon>Syntrophomonadaceae</taxon>
        <taxon>Syntrophomonas</taxon>
    </lineage>
</organism>
<dbReference type="AlphaFoldDB" id="A0A354YVY4"/>
<sequence length="64" mass="7331">MPAKKKRGAQTLVFDKPPVITSWASIAGPKEGQGPWGQDFDWSMEDYLFGEESWEKAENKMLRE</sequence>
<proteinExistence type="predicted"/>
<dbReference type="EMBL" id="DNZF01000118">
    <property type="protein sequence ID" value="HBK53354.1"/>
    <property type="molecule type" value="Genomic_DNA"/>
</dbReference>
<accession>A0A354YVY4</accession>
<comment type="caution">
    <text evidence="1">The sequence shown here is derived from an EMBL/GenBank/DDBJ whole genome shotgun (WGS) entry which is preliminary data.</text>
</comment>
<name>A0A354YVY4_9FIRM</name>
<feature type="non-terminal residue" evidence="1">
    <location>
        <position position="64"/>
    </location>
</feature>
<protein>
    <submittedName>
        <fullName evidence="1">Stage V sporulation protein AD</fullName>
    </submittedName>
</protein>
<dbReference type="Proteomes" id="UP000263273">
    <property type="component" value="Unassembled WGS sequence"/>
</dbReference>
<gene>
    <name evidence="1" type="ORF">DDZ44_05415</name>
</gene>
<dbReference type="Gene3D" id="3.40.47.40">
    <property type="entry name" value="Stage V sporulation protein AD"/>
    <property type="match status" value="1"/>
</dbReference>
<reference evidence="1 2" key="1">
    <citation type="journal article" date="2018" name="Nat. Biotechnol.">
        <title>A standardized bacterial taxonomy based on genome phylogeny substantially revises the tree of life.</title>
        <authorList>
            <person name="Parks D.H."/>
            <person name="Chuvochina M."/>
            <person name="Waite D.W."/>
            <person name="Rinke C."/>
            <person name="Skarshewski A."/>
            <person name="Chaumeil P.A."/>
            <person name="Hugenholtz P."/>
        </authorList>
    </citation>
    <scope>NUCLEOTIDE SEQUENCE [LARGE SCALE GENOMIC DNA]</scope>
    <source>
        <strain evidence="1">UBA10948</strain>
    </source>
</reference>
<evidence type="ECO:0000313" key="1">
    <source>
        <dbReference type="EMBL" id="HBK53354.1"/>
    </source>
</evidence>
<evidence type="ECO:0000313" key="2">
    <source>
        <dbReference type="Proteomes" id="UP000263273"/>
    </source>
</evidence>
<dbReference type="Pfam" id="PF07451">
    <property type="entry name" value="SpoVAD"/>
    <property type="match status" value="1"/>
</dbReference>
<dbReference type="InterPro" id="IPR010894">
    <property type="entry name" value="SpoVAD"/>
</dbReference>